<keyword evidence="3" id="KW-1185">Reference proteome</keyword>
<evidence type="ECO:0000256" key="1">
    <source>
        <dbReference type="SAM" id="Phobius"/>
    </source>
</evidence>
<feature type="transmembrane region" description="Helical" evidence="1">
    <location>
        <begin position="6"/>
        <end position="25"/>
    </location>
</feature>
<proteinExistence type="predicted"/>
<comment type="caution">
    <text evidence="2">The sequence shown here is derived from an EMBL/GenBank/DDBJ whole genome shotgun (WGS) entry which is preliminary data.</text>
</comment>
<keyword evidence="1" id="KW-1133">Transmembrane helix</keyword>
<protein>
    <submittedName>
        <fullName evidence="2">Uncharacterized protein</fullName>
    </submittedName>
</protein>
<accession>A0A9X1RYL0</accession>
<organism evidence="2 3">
    <name type="scientific">Christiangramia sediminis</name>
    <dbReference type="NCBI Taxonomy" id="2881336"/>
    <lineage>
        <taxon>Bacteria</taxon>
        <taxon>Pseudomonadati</taxon>
        <taxon>Bacteroidota</taxon>
        <taxon>Flavobacteriia</taxon>
        <taxon>Flavobacteriales</taxon>
        <taxon>Flavobacteriaceae</taxon>
        <taxon>Christiangramia</taxon>
    </lineage>
</organism>
<evidence type="ECO:0000313" key="3">
    <source>
        <dbReference type="Proteomes" id="UP001139414"/>
    </source>
</evidence>
<dbReference type="AlphaFoldDB" id="A0A9X1RYL0"/>
<dbReference type="EMBL" id="JAJBZG010000005">
    <property type="protein sequence ID" value="MCB7481834.1"/>
    <property type="molecule type" value="Genomic_DNA"/>
</dbReference>
<dbReference type="Proteomes" id="UP001139414">
    <property type="component" value="Unassembled WGS sequence"/>
</dbReference>
<reference evidence="2" key="1">
    <citation type="submission" date="2021-10" db="EMBL/GenBank/DDBJ databases">
        <title>Gramella sp. ASW11-100T, isolated from marine sediment.</title>
        <authorList>
            <person name="Xia C."/>
        </authorList>
    </citation>
    <scope>NUCLEOTIDE SEQUENCE</scope>
    <source>
        <strain evidence="2">ASW11-100</strain>
    </source>
</reference>
<sequence length="159" mass="18143">MDKSSLMIGIALLLVFMLPILYVLIKQKSREANFKRELNKLASANGLKLDRFETIGHLSLGLDTSSKKLVIIDPKTEVDHEVIDLKKVRQVSLAKKTLRESSKERIIHLGLEIADQNSAKITEIVFYDEDDYESTDADIRLQEAKKWDDLLQKNLAFNS</sequence>
<keyword evidence="1" id="KW-0812">Transmembrane</keyword>
<name>A0A9X1RYL0_9FLAO</name>
<keyword evidence="1" id="KW-0472">Membrane</keyword>
<evidence type="ECO:0000313" key="2">
    <source>
        <dbReference type="EMBL" id="MCB7481834.1"/>
    </source>
</evidence>
<dbReference type="RefSeq" id="WP_229341139.1">
    <property type="nucleotide sequence ID" value="NZ_JAJBZG010000005.1"/>
</dbReference>
<gene>
    <name evidence="2" type="ORF">LGQ90_11225</name>
</gene>